<organism evidence="1 2">
    <name type="scientific">Bartonella doshiae</name>
    <dbReference type="NCBI Taxonomy" id="33044"/>
    <lineage>
        <taxon>Bacteria</taxon>
        <taxon>Pseudomonadati</taxon>
        <taxon>Pseudomonadota</taxon>
        <taxon>Alphaproteobacteria</taxon>
        <taxon>Hyphomicrobiales</taxon>
        <taxon>Bartonellaceae</taxon>
        <taxon>Bartonella</taxon>
    </lineage>
</organism>
<name>A0A380ZGM3_BARDO</name>
<gene>
    <name evidence="1" type="ORF">NCTC12862_01382</name>
</gene>
<sequence>MIFKNIHSNVFSIRKFTYCLTLLFTALFKGIMHFTNNIVLLIAHTLVKNISHYPQPHLIARPLKGITKIYWELPSLRLRGAHPKHHDDITFAIATQPNLTLRYFIRIIFTLFFKDIYSQVDYFYDV</sequence>
<evidence type="ECO:0000313" key="1">
    <source>
        <dbReference type="EMBL" id="SUV45761.1"/>
    </source>
</evidence>
<dbReference type="AlphaFoldDB" id="A0A380ZGM3"/>
<evidence type="ECO:0000313" key="2">
    <source>
        <dbReference type="Proteomes" id="UP000254950"/>
    </source>
</evidence>
<dbReference type="EMBL" id="UFTF01000001">
    <property type="protein sequence ID" value="SUV45761.1"/>
    <property type="molecule type" value="Genomic_DNA"/>
</dbReference>
<accession>A0A380ZGM3</accession>
<dbReference type="Proteomes" id="UP000254950">
    <property type="component" value="Unassembled WGS sequence"/>
</dbReference>
<reference evidence="1 2" key="1">
    <citation type="submission" date="2018-06" db="EMBL/GenBank/DDBJ databases">
        <authorList>
            <consortium name="Pathogen Informatics"/>
            <person name="Doyle S."/>
        </authorList>
    </citation>
    <scope>NUCLEOTIDE SEQUENCE [LARGE SCALE GENOMIC DNA]</scope>
    <source>
        <strain evidence="1 2">NCTC12862</strain>
    </source>
</reference>
<proteinExistence type="predicted"/>
<protein>
    <submittedName>
        <fullName evidence="1">Uncharacterized protein</fullName>
    </submittedName>
</protein>